<feature type="transmembrane region" description="Helical" evidence="2">
    <location>
        <begin position="39"/>
        <end position="57"/>
    </location>
</feature>
<evidence type="ECO:0000256" key="1">
    <source>
        <dbReference type="SAM" id="MobiDB-lite"/>
    </source>
</evidence>
<comment type="caution">
    <text evidence="3">The sequence shown here is derived from an EMBL/GenBank/DDBJ whole genome shotgun (WGS) entry which is preliminary data.</text>
</comment>
<feature type="transmembrane region" description="Helical" evidence="2">
    <location>
        <begin position="326"/>
        <end position="350"/>
    </location>
</feature>
<feature type="transmembrane region" description="Helical" evidence="2">
    <location>
        <begin position="96"/>
        <end position="118"/>
    </location>
</feature>
<feature type="transmembrane region" description="Helical" evidence="2">
    <location>
        <begin position="178"/>
        <end position="200"/>
    </location>
</feature>
<evidence type="ECO:0000256" key="2">
    <source>
        <dbReference type="SAM" id="Phobius"/>
    </source>
</evidence>
<name>A0ABP4P534_9ACTN</name>
<evidence type="ECO:0000313" key="4">
    <source>
        <dbReference type="Proteomes" id="UP001501470"/>
    </source>
</evidence>
<keyword evidence="2" id="KW-0472">Membrane</keyword>
<feature type="transmembrane region" description="Helical" evidence="2">
    <location>
        <begin position="139"/>
        <end position="166"/>
    </location>
</feature>
<dbReference type="EMBL" id="BAAAQD010000047">
    <property type="protein sequence ID" value="GAA1571949.1"/>
    <property type="molecule type" value="Genomic_DNA"/>
</dbReference>
<keyword evidence="2" id="KW-0812">Transmembrane</keyword>
<dbReference type="RefSeq" id="WP_344514549.1">
    <property type="nucleotide sequence ID" value="NZ_BAAAQD010000047.1"/>
</dbReference>
<protein>
    <submittedName>
        <fullName evidence="3">ABC transporter permease</fullName>
    </submittedName>
</protein>
<proteinExistence type="predicted"/>
<gene>
    <name evidence="3" type="ORF">GCM10009827_112450</name>
</gene>
<feature type="region of interest" description="Disordered" evidence="1">
    <location>
        <begin position="1"/>
        <end position="22"/>
    </location>
</feature>
<organism evidence="3 4">
    <name type="scientific">Dactylosporangium maewongense</name>
    <dbReference type="NCBI Taxonomy" id="634393"/>
    <lineage>
        <taxon>Bacteria</taxon>
        <taxon>Bacillati</taxon>
        <taxon>Actinomycetota</taxon>
        <taxon>Actinomycetes</taxon>
        <taxon>Micromonosporales</taxon>
        <taxon>Micromonosporaceae</taxon>
        <taxon>Dactylosporangium</taxon>
    </lineage>
</organism>
<accession>A0ABP4P534</accession>
<sequence length="358" mass="38624">MRALTEAEPAASPPDHREATPRTGGAGGLVWLTWRQHRWVLLSLLVFAVVVVGWMVYVSADMASLYEACHNTKCQPFTPEYAQIYGGYGLKTQAEFLALVAQYTPLLVGIFVGVPLLAREHEQRTLLLAWSQDVTPVRWLWTKLALLGAFVAVVAALVSVAAHVMAHTYVTVVGGSLFAVQTFMVTGLLPLASAVCWFTVGVALGAVIKRTLPAVFGVIAAFIGALLGLQWRYPTLMKPLVVYLQSGEPGPAGADHNALVVSGLIQFGPDTKSNLYDSPGHEVTYADLLRMCPELSNSSGTMVPDCVERNHLLTYVTYQPSSRLPLFHLIVAGGYLGLAALAVVAVWLIVRRTKLSAG</sequence>
<evidence type="ECO:0000313" key="3">
    <source>
        <dbReference type="EMBL" id="GAA1571949.1"/>
    </source>
</evidence>
<reference evidence="4" key="1">
    <citation type="journal article" date="2019" name="Int. J. Syst. Evol. Microbiol.">
        <title>The Global Catalogue of Microorganisms (GCM) 10K type strain sequencing project: providing services to taxonomists for standard genome sequencing and annotation.</title>
        <authorList>
            <consortium name="The Broad Institute Genomics Platform"/>
            <consortium name="The Broad Institute Genome Sequencing Center for Infectious Disease"/>
            <person name="Wu L."/>
            <person name="Ma J."/>
        </authorList>
    </citation>
    <scope>NUCLEOTIDE SEQUENCE [LARGE SCALE GENOMIC DNA]</scope>
    <source>
        <strain evidence="4">JCM 15933</strain>
    </source>
</reference>
<keyword evidence="4" id="KW-1185">Reference proteome</keyword>
<feature type="transmembrane region" description="Helical" evidence="2">
    <location>
        <begin position="212"/>
        <end position="231"/>
    </location>
</feature>
<dbReference type="Proteomes" id="UP001501470">
    <property type="component" value="Unassembled WGS sequence"/>
</dbReference>
<keyword evidence="2" id="KW-1133">Transmembrane helix</keyword>